<proteinExistence type="inferred from homology"/>
<feature type="transmembrane region" description="Helical" evidence="7">
    <location>
        <begin position="51"/>
        <end position="67"/>
    </location>
</feature>
<sequence length="167" mass="18818">MPSTDELKAKAQELAQKGLAMAQNAAAKFNEDLEKVEILQKAEETIRVPKLYIVLALTLMGLSLFMFNAGAQFIVNVVGFVFPAYASFRALEAGDQAEGKIWLGYWVTFGAINLLDFFADFITYWLPFYYLLKLALVVYLTHPHFRGVVHLKKVVSKMGRALTSKFE</sequence>
<dbReference type="OrthoDB" id="10009287at2759"/>
<evidence type="ECO:0000256" key="3">
    <source>
        <dbReference type="ARBA" id="ARBA00022692"/>
    </source>
</evidence>
<evidence type="ECO:0000256" key="6">
    <source>
        <dbReference type="RuleBase" id="RU362006"/>
    </source>
</evidence>
<dbReference type="Proteomes" id="UP000355283">
    <property type="component" value="Unassembled WGS sequence"/>
</dbReference>
<dbReference type="EMBL" id="SDOX01000167">
    <property type="protein sequence ID" value="TFJ80395.1"/>
    <property type="molecule type" value="Genomic_DNA"/>
</dbReference>
<evidence type="ECO:0000256" key="7">
    <source>
        <dbReference type="SAM" id="Phobius"/>
    </source>
</evidence>
<comment type="subcellular location">
    <subcellularLocation>
        <location evidence="1 6">Membrane</location>
        <topology evidence="1 6">Multi-pass membrane protein</topology>
    </subcellularLocation>
</comment>
<dbReference type="AlphaFoldDB" id="A0A4D9CS52"/>
<evidence type="ECO:0000313" key="9">
    <source>
        <dbReference type="Proteomes" id="UP000355283"/>
    </source>
</evidence>
<evidence type="ECO:0000256" key="2">
    <source>
        <dbReference type="ARBA" id="ARBA00008573"/>
    </source>
</evidence>
<organism evidence="8 9">
    <name type="scientific">Nannochloropsis salina CCMP1776</name>
    <dbReference type="NCBI Taxonomy" id="1027361"/>
    <lineage>
        <taxon>Eukaryota</taxon>
        <taxon>Sar</taxon>
        <taxon>Stramenopiles</taxon>
        <taxon>Ochrophyta</taxon>
        <taxon>Eustigmatophyceae</taxon>
        <taxon>Eustigmatales</taxon>
        <taxon>Monodopsidaceae</taxon>
        <taxon>Microchloropsis</taxon>
        <taxon>Microchloropsis salina</taxon>
    </lineage>
</organism>
<keyword evidence="5 7" id="KW-0472">Membrane</keyword>
<evidence type="ECO:0000313" key="8">
    <source>
        <dbReference type="EMBL" id="TFJ80395.1"/>
    </source>
</evidence>
<evidence type="ECO:0000256" key="4">
    <source>
        <dbReference type="ARBA" id="ARBA00022989"/>
    </source>
</evidence>
<dbReference type="GO" id="GO:0016020">
    <property type="term" value="C:membrane"/>
    <property type="evidence" value="ECO:0007669"/>
    <property type="project" value="UniProtKB-SubCell"/>
</dbReference>
<keyword evidence="4 7" id="KW-1133">Transmembrane helix</keyword>
<evidence type="ECO:0000256" key="1">
    <source>
        <dbReference type="ARBA" id="ARBA00004141"/>
    </source>
</evidence>
<reference evidence="8 9" key="1">
    <citation type="submission" date="2019-01" db="EMBL/GenBank/DDBJ databases">
        <title>Nuclear Genome Assembly of the Microalgal Biofuel strain Nannochloropsis salina CCMP1776.</title>
        <authorList>
            <person name="Hovde B."/>
        </authorList>
    </citation>
    <scope>NUCLEOTIDE SEQUENCE [LARGE SCALE GENOMIC DNA]</scope>
    <source>
        <strain evidence="8 9">CCMP1776</strain>
    </source>
</reference>
<gene>
    <name evidence="8" type="ORF">NSK_008267</name>
</gene>
<dbReference type="PANTHER" id="PTHR12300:SF161">
    <property type="entry name" value="RECEPTOR EXPRESSION-ENHANCING PROTEIN"/>
    <property type="match status" value="1"/>
</dbReference>
<dbReference type="InterPro" id="IPR004345">
    <property type="entry name" value="TB2_DP1_HVA22"/>
</dbReference>
<comment type="caution">
    <text evidence="8">The sequence shown here is derived from an EMBL/GenBank/DDBJ whole genome shotgun (WGS) entry which is preliminary data.</text>
</comment>
<name>A0A4D9CS52_9STRA</name>
<keyword evidence="9" id="KW-1185">Reference proteome</keyword>
<feature type="transmembrane region" description="Helical" evidence="7">
    <location>
        <begin position="128"/>
        <end position="149"/>
    </location>
</feature>
<evidence type="ECO:0008006" key="10">
    <source>
        <dbReference type="Google" id="ProtNLM"/>
    </source>
</evidence>
<evidence type="ECO:0000256" key="5">
    <source>
        <dbReference type="ARBA" id="ARBA00023136"/>
    </source>
</evidence>
<dbReference type="PANTHER" id="PTHR12300">
    <property type="entry name" value="HVA22-LIKE PROTEINS"/>
    <property type="match status" value="1"/>
</dbReference>
<keyword evidence="3 7" id="KW-0812">Transmembrane</keyword>
<accession>A0A4D9CS52</accession>
<protein>
    <recommendedName>
        <fullName evidence="10">Receptor expression-enhancing protein</fullName>
    </recommendedName>
</protein>
<comment type="similarity">
    <text evidence="2 6">Belongs to the DP1 family.</text>
</comment>
<dbReference type="Pfam" id="PF03134">
    <property type="entry name" value="TB2_DP1_HVA22"/>
    <property type="match status" value="1"/>
</dbReference>